<dbReference type="GO" id="GO:0016114">
    <property type="term" value="P:terpenoid biosynthetic process"/>
    <property type="evidence" value="ECO:0007669"/>
    <property type="project" value="UniProtKB-UniRule"/>
</dbReference>
<dbReference type="SUPFAM" id="SSF55060">
    <property type="entry name" value="GHMP Kinase, C-terminal domain"/>
    <property type="match status" value="1"/>
</dbReference>
<feature type="active site" evidence="9">
    <location>
        <position position="137"/>
    </location>
</feature>
<dbReference type="RefSeq" id="WP_338536116.1">
    <property type="nucleotide sequence ID" value="NZ_AP028654.1"/>
</dbReference>
<evidence type="ECO:0000256" key="7">
    <source>
        <dbReference type="ARBA" id="ARBA00022840"/>
    </source>
</evidence>
<dbReference type="GO" id="GO:0005524">
    <property type="term" value="F:ATP binding"/>
    <property type="evidence" value="ECO:0007669"/>
    <property type="project" value="UniProtKB-UniRule"/>
</dbReference>
<evidence type="ECO:0000313" key="13">
    <source>
        <dbReference type="Proteomes" id="UP001321786"/>
    </source>
</evidence>
<feature type="domain" description="GHMP kinase C-terminal" evidence="11">
    <location>
        <begin position="203"/>
        <end position="276"/>
    </location>
</feature>
<feature type="active site" evidence="9">
    <location>
        <position position="11"/>
    </location>
</feature>
<dbReference type="Proteomes" id="UP001321786">
    <property type="component" value="Chromosome"/>
</dbReference>
<proteinExistence type="inferred from homology"/>
<feature type="domain" description="GHMP kinase N-terminal" evidence="10">
    <location>
        <begin position="67"/>
        <end position="145"/>
    </location>
</feature>
<dbReference type="HAMAP" id="MF_00061">
    <property type="entry name" value="IspE"/>
    <property type="match status" value="1"/>
</dbReference>
<keyword evidence="5 9" id="KW-0547">Nucleotide-binding</keyword>
<sequence>MNELKVMGYAKINLLLDVISKLDNGYHSVEMIMHQIDLYDNIIIKKIDKNDIIISSNVSYIPTGEKNIAYKAAKLMIDKYSLNCGFEIAIEKNIPVAAGLAGGSTNAAVVIKAINKICDLKLTINEMMNLGVQIGADVPFCILGGCAVAKGIGEELVSLESVDNIWLVLTKPNLSVSTQKIYNKLDLNLIESHPNIDKMLNALSERNIYKISNSMSNVLENVTIELYPVISKIKSKMIEYGAIGSMMTGSGPTVFGIFKSKEKAEKAYTHLIRKYRQTYLTRTFSDNK</sequence>
<evidence type="ECO:0000313" key="12">
    <source>
        <dbReference type="EMBL" id="BEP27746.1"/>
    </source>
</evidence>
<dbReference type="PANTHER" id="PTHR43527">
    <property type="entry name" value="4-DIPHOSPHOCYTIDYL-2-C-METHYL-D-ERYTHRITOL KINASE, CHLOROPLASTIC"/>
    <property type="match status" value="1"/>
</dbReference>
<evidence type="ECO:0000256" key="3">
    <source>
        <dbReference type="ARBA" id="ARBA00017473"/>
    </source>
</evidence>
<dbReference type="InterPro" id="IPR013750">
    <property type="entry name" value="GHMP_kinase_C_dom"/>
</dbReference>
<evidence type="ECO:0000256" key="6">
    <source>
        <dbReference type="ARBA" id="ARBA00022777"/>
    </source>
</evidence>
<dbReference type="EC" id="2.7.1.148" evidence="2 9"/>
<keyword evidence="13" id="KW-1185">Reference proteome</keyword>
<evidence type="ECO:0000259" key="10">
    <source>
        <dbReference type="Pfam" id="PF00288"/>
    </source>
</evidence>
<dbReference type="NCBIfam" id="TIGR00154">
    <property type="entry name" value="ispE"/>
    <property type="match status" value="1"/>
</dbReference>
<comment type="similarity">
    <text evidence="1 9">Belongs to the GHMP kinase family. IspE subfamily.</text>
</comment>
<dbReference type="InterPro" id="IPR014721">
    <property type="entry name" value="Ribsml_uS5_D2-typ_fold_subgr"/>
</dbReference>
<dbReference type="InterPro" id="IPR020568">
    <property type="entry name" value="Ribosomal_Su5_D2-typ_SF"/>
</dbReference>
<evidence type="ECO:0000256" key="2">
    <source>
        <dbReference type="ARBA" id="ARBA00012052"/>
    </source>
</evidence>
<dbReference type="PANTHER" id="PTHR43527:SF2">
    <property type="entry name" value="4-DIPHOSPHOCYTIDYL-2-C-METHYL-D-ERYTHRITOL KINASE, CHLOROPLASTIC"/>
    <property type="match status" value="1"/>
</dbReference>
<reference evidence="12 13" key="1">
    <citation type="submission" date="2023-08" db="EMBL/GenBank/DDBJ databases">
        <title>Helicovermis profunda gen. nov., sp. nov., a novel mesophilic, fermentative bacterium within the Bacillota from a deep-sea hydrothermal vent chimney.</title>
        <authorList>
            <person name="Miyazaki U."/>
            <person name="Mizutani D."/>
            <person name="Hashimoto Y."/>
            <person name="Tame A."/>
            <person name="Sawayama S."/>
            <person name="Miyazaki J."/>
            <person name="Takai K."/>
            <person name="Nakagawa S."/>
        </authorList>
    </citation>
    <scope>NUCLEOTIDE SEQUENCE [LARGE SCALE GENOMIC DNA]</scope>
    <source>
        <strain evidence="12 13">S502</strain>
    </source>
</reference>
<dbReference type="AlphaFoldDB" id="A0AAU9E0G4"/>
<dbReference type="SUPFAM" id="SSF54211">
    <property type="entry name" value="Ribosomal protein S5 domain 2-like"/>
    <property type="match status" value="1"/>
</dbReference>
<dbReference type="InterPro" id="IPR006204">
    <property type="entry name" value="GHMP_kinase_N_dom"/>
</dbReference>
<gene>
    <name evidence="9 12" type="primary">ispE</name>
    <name evidence="12" type="ORF">HLPR_00770</name>
</gene>
<dbReference type="Pfam" id="PF08544">
    <property type="entry name" value="GHMP_kinases_C"/>
    <property type="match status" value="1"/>
</dbReference>
<evidence type="ECO:0000256" key="9">
    <source>
        <dbReference type="HAMAP-Rule" id="MF_00061"/>
    </source>
</evidence>
<keyword evidence="7 9" id="KW-0067">ATP-binding</keyword>
<dbReference type="InterPro" id="IPR004424">
    <property type="entry name" value="IspE"/>
</dbReference>
<feature type="binding site" evidence="9">
    <location>
        <begin position="95"/>
        <end position="105"/>
    </location>
    <ligand>
        <name>ATP</name>
        <dbReference type="ChEBI" id="CHEBI:30616"/>
    </ligand>
</feature>
<accession>A0AAU9E0G4</accession>
<dbReference type="KEGG" id="hprf:HLPR_00770"/>
<dbReference type="Pfam" id="PF00288">
    <property type="entry name" value="GHMP_kinases_N"/>
    <property type="match status" value="1"/>
</dbReference>
<keyword evidence="6 9" id="KW-0418">Kinase</keyword>
<evidence type="ECO:0000256" key="5">
    <source>
        <dbReference type="ARBA" id="ARBA00022741"/>
    </source>
</evidence>
<comment type="pathway">
    <text evidence="9">Isoprenoid biosynthesis; isopentenyl diphosphate biosynthesis via DXP pathway; isopentenyl diphosphate from 1-deoxy-D-xylulose 5-phosphate: step 3/6.</text>
</comment>
<evidence type="ECO:0000256" key="8">
    <source>
        <dbReference type="ARBA" id="ARBA00032554"/>
    </source>
</evidence>
<dbReference type="Gene3D" id="3.30.70.890">
    <property type="entry name" value="GHMP kinase, C-terminal domain"/>
    <property type="match status" value="1"/>
</dbReference>
<comment type="catalytic activity">
    <reaction evidence="9">
        <text>4-CDP-2-C-methyl-D-erythritol + ATP = 4-CDP-2-C-methyl-D-erythritol 2-phosphate + ADP + H(+)</text>
        <dbReference type="Rhea" id="RHEA:18437"/>
        <dbReference type="ChEBI" id="CHEBI:15378"/>
        <dbReference type="ChEBI" id="CHEBI:30616"/>
        <dbReference type="ChEBI" id="CHEBI:57823"/>
        <dbReference type="ChEBI" id="CHEBI:57919"/>
        <dbReference type="ChEBI" id="CHEBI:456216"/>
        <dbReference type="EC" id="2.7.1.148"/>
    </reaction>
</comment>
<dbReference type="Gene3D" id="3.30.230.10">
    <property type="match status" value="1"/>
</dbReference>
<name>A0AAU9E0G4_9FIRM</name>
<dbReference type="GO" id="GO:0019288">
    <property type="term" value="P:isopentenyl diphosphate biosynthetic process, methylerythritol 4-phosphate pathway"/>
    <property type="evidence" value="ECO:0007669"/>
    <property type="project" value="UniProtKB-UniRule"/>
</dbReference>
<dbReference type="InterPro" id="IPR036554">
    <property type="entry name" value="GHMP_kinase_C_sf"/>
</dbReference>
<dbReference type="EMBL" id="AP028654">
    <property type="protein sequence ID" value="BEP27746.1"/>
    <property type="molecule type" value="Genomic_DNA"/>
</dbReference>
<comment type="function">
    <text evidence="9">Catalyzes the phosphorylation of the position 2 hydroxy group of 4-diphosphocytidyl-2C-methyl-D-erythritol.</text>
</comment>
<dbReference type="GO" id="GO:0050515">
    <property type="term" value="F:4-(cytidine 5'-diphospho)-2-C-methyl-D-erythritol kinase activity"/>
    <property type="evidence" value="ECO:0007669"/>
    <property type="project" value="UniProtKB-UniRule"/>
</dbReference>
<evidence type="ECO:0000256" key="1">
    <source>
        <dbReference type="ARBA" id="ARBA00009684"/>
    </source>
</evidence>
<organism evidence="12 13">
    <name type="scientific">Helicovermis profundi</name>
    <dbReference type="NCBI Taxonomy" id="3065157"/>
    <lineage>
        <taxon>Bacteria</taxon>
        <taxon>Bacillati</taxon>
        <taxon>Bacillota</taxon>
        <taxon>Clostridia</taxon>
        <taxon>Helicovermis</taxon>
    </lineage>
</organism>
<keyword evidence="4 9" id="KW-0808">Transferase</keyword>
<keyword evidence="9" id="KW-0414">Isoprene biosynthesis</keyword>
<dbReference type="PIRSF" id="PIRSF010376">
    <property type="entry name" value="IspE"/>
    <property type="match status" value="1"/>
</dbReference>
<evidence type="ECO:0000256" key="4">
    <source>
        <dbReference type="ARBA" id="ARBA00022679"/>
    </source>
</evidence>
<evidence type="ECO:0000259" key="11">
    <source>
        <dbReference type="Pfam" id="PF08544"/>
    </source>
</evidence>
<protein>
    <recommendedName>
        <fullName evidence="3 9">4-diphosphocytidyl-2-C-methyl-D-erythritol kinase</fullName>
        <shortName evidence="9">CMK</shortName>
        <ecNumber evidence="2 9">2.7.1.148</ecNumber>
    </recommendedName>
    <alternativeName>
        <fullName evidence="8 9">4-(cytidine-5'-diphospho)-2-C-methyl-D-erythritol kinase</fullName>
    </alternativeName>
</protein>